<sequence length="124" mass="14011">MRLHIRITGLPEGASPNADATDICRRLGYESMPFTSAWRAGRDTSHSRALILHMSSKETRSAFSRHQSVLHGLPGGTLYMDEDLTRMQVAHRRACMPHILQTHREGSKAFYRDGKVFIDGHPIK</sequence>
<comment type="caution">
    <text evidence="1">The sequence shown here is derived from an EMBL/GenBank/DDBJ whole genome shotgun (WGS) entry which is preliminary data.</text>
</comment>
<dbReference type="OrthoDB" id="5988934at2759"/>
<reference evidence="1" key="1">
    <citation type="submission" date="2021-08" db="EMBL/GenBank/DDBJ databases">
        <title>WGS assembly of Ceratopteris richardii.</title>
        <authorList>
            <person name="Marchant D.B."/>
            <person name="Chen G."/>
            <person name="Jenkins J."/>
            <person name="Shu S."/>
            <person name="Leebens-Mack J."/>
            <person name="Grimwood J."/>
            <person name="Schmutz J."/>
            <person name="Soltis P."/>
            <person name="Soltis D."/>
            <person name="Chen Z.-H."/>
        </authorList>
    </citation>
    <scope>NUCLEOTIDE SEQUENCE</scope>
    <source>
        <strain evidence="1">Whitten #5841</strain>
        <tissue evidence="1">Leaf</tissue>
    </source>
</reference>
<organism evidence="1 2">
    <name type="scientific">Ceratopteris richardii</name>
    <name type="common">Triangle waterfern</name>
    <dbReference type="NCBI Taxonomy" id="49495"/>
    <lineage>
        <taxon>Eukaryota</taxon>
        <taxon>Viridiplantae</taxon>
        <taxon>Streptophyta</taxon>
        <taxon>Embryophyta</taxon>
        <taxon>Tracheophyta</taxon>
        <taxon>Polypodiopsida</taxon>
        <taxon>Polypodiidae</taxon>
        <taxon>Polypodiales</taxon>
        <taxon>Pteridineae</taxon>
        <taxon>Pteridaceae</taxon>
        <taxon>Parkerioideae</taxon>
        <taxon>Ceratopteris</taxon>
    </lineage>
</organism>
<dbReference type="AlphaFoldDB" id="A0A8T2T2J4"/>
<proteinExistence type="predicted"/>
<accession>A0A8T2T2J4</accession>
<gene>
    <name evidence="1" type="ORF">KP509_16G038900</name>
</gene>
<dbReference type="EMBL" id="CM035421">
    <property type="protein sequence ID" value="KAH7387744.1"/>
    <property type="molecule type" value="Genomic_DNA"/>
</dbReference>
<protein>
    <submittedName>
        <fullName evidence="1">Uncharacterized protein</fullName>
    </submittedName>
</protein>
<name>A0A8T2T2J4_CERRI</name>
<evidence type="ECO:0000313" key="2">
    <source>
        <dbReference type="Proteomes" id="UP000825935"/>
    </source>
</evidence>
<keyword evidence="2" id="KW-1185">Reference proteome</keyword>
<evidence type="ECO:0000313" key="1">
    <source>
        <dbReference type="EMBL" id="KAH7387744.1"/>
    </source>
</evidence>
<dbReference type="Proteomes" id="UP000825935">
    <property type="component" value="Chromosome 16"/>
</dbReference>